<sequence>MDKRQSRAQENAMSVPLPPRRRAGAATLLAVTIALSLGGCGRGGDSAALIAEARQYREKGEMKAAVIQLKNVLQKDADNLAARTLLGEVYRDQGDPVSAEKELRRALALGGDKERLTVLLGKTMLMQGRYEALLDEIKSGPGRPALLALRGNAVLGQPDIGRARALFEQALALDAASSDALLGLARIAAAEGRTDEAAGLIARALAASPADRDCLRFKGDLLRLQGKPELALAAYRHLLAIHPNNAQAHIDIANLHLDAGKFDAARTQIAAARASGAGTLAVFYSQAMLDFREGKHAAALEALQQIIRVEPDHYPSILLLGAVQSALGSTQTAEQHLQKFLNAYPGHAYAGKLMAALQVRAKHPEAALALVRPLLEQNPDDVELLTLAGEAHMAARQFSRAAEHYEKAAGIRPDAPKLRTALALSRLGNGDSARAVAELERAAGLDRGEGRIGVLLVMSYLRAGQADKALAVLVEMEKRGRNPLLDNLRGGVAMVRKDVAGARASFNRALALDPLYLPALDNLAQLDMLERRPHEAKKRYLAALAESPGSATLMEALARLATREGKTAEAMTWLERAHAEHPRALGLALRLVDFYVHAGEPRKALNLAQKLRAGHPASSDALAMLAKVHEANADLPAAADSYASLASLVPGSAVPLTRLATLRLRMGDQAGAVEALRRALGIAPDLLEARMTLLHILIGQKKFAEARMLVGAAQKRDPGGAGGHKLDGDLLSAQGQHGPALKAYERAFALAPSAPALIQLHGALLRTGKAAEAEARVALWLREHPLDVPTRLYFASGKVVANDAKGAADQLAILLAHDPDNVLALNELALLHRRQDGKRALALAERAHRLAPASPAVMDTLGTILLDAGQLGRALALLRKASALSPQSGNIGYHLGLGLARSGDKRAARKELERVLAAPTPFSEREQARTFLATL</sequence>
<gene>
    <name evidence="2" type="primary">prsT</name>
    <name evidence="2" type="ORF">C7C56_026900</name>
</gene>
<evidence type="ECO:0000256" key="1">
    <source>
        <dbReference type="PROSITE-ProRule" id="PRU00339"/>
    </source>
</evidence>
<dbReference type="Proteomes" id="UP000241421">
    <property type="component" value="Unassembled WGS sequence"/>
</dbReference>
<dbReference type="NCBIfam" id="TIGR02917">
    <property type="entry name" value="PEP_TPR_lipo"/>
    <property type="match status" value="1"/>
</dbReference>
<dbReference type="EMBL" id="PXWF02000339">
    <property type="protein sequence ID" value="PWF39432.1"/>
    <property type="molecule type" value="Genomic_DNA"/>
</dbReference>
<dbReference type="PANTHER" id="PTHR12558">
    <property type="entry name" value="CELL DIVISION CYCLE 16,23,27"/>
    <property type="match status" value="1"/>
</dbReference>
<dbReference type="Pfam" id="PF13432">
    <property type="entry name" value="TPR_16"/>
    <property type="match status" value="2"/>
</dbReference>
<name>A0A2U2H9V3_9BURK</name>
<feature type="repeat" description="TPR" evidence="1">
    <location>
        <begin position="382"/>
        <end position="415"/>
    </location>
</feature>
<dbReference type="AlphaFoldDB" id="A0A2U2H9V3"/>
<keyword evidence="1" id="KW-0802">TPR repeat</keyword>
<feature type="repeat" description="TPR" evidence="1">
    <location>
        <begin position="280"/>
        <end position="313"/>
    </location>
</feature>
<evidence type="ECO:0000313" key="3">
    <source>
        <dbReference type="Proteomes" id="UP000241421"/>
    </source>
</evidence>
<dbReference type="OrthoDB" id="5290951at2"/>
<dbReference type="InterPro" id="IPR019734">
    <property type="entry name" value="TPR_rpt"/>
</dbReference>
<proteinExistence type="predicted"/>
<dbReference type="SMART" id="SM00028">
    <property type="entry name" value="TPR"/>
    <property type="match status" value="18"/>
</dbReference>
<dbReference type="PROSITE" id="PS50005">
    <property type="entry name" value="TPR"/>
    <property type="match status" value="4"/>
</dbReference>
<protein>
    <submittedName>
        <fullName evidence="2">PEP-CTERM system TPR-repeat protein PrsT</fullName>
    </submittedName>
</protein>
<feature type="repeat" description="TPR" evidence="1">
    <location>
        <begin position="653"/>
        <end position="686"/>
    </location>
</feature>
<reference evidence="2 3" key="1">
    <citation type="submission" date="2018-04" db="EMBL/GenBank/DDBJ databases">
        <title>Massilia violaceinigra sp. nov., a novel purple-pigmented bacterium isolated from Tianshan glacier, Xinjiang, China.</title>
        <authorList>
            <person name="Wang H."/>
        </authorList>
    </citation>
    <scope>NUCLEOTIDE SEQUENCE [LARGE SCALE GENOMIC DNA]</scope>
    <source>
        <strain evidence="2 3">B448-2</strain>
    </source>
</reference>
<comment type="caution">
    <text evidence="2">The sequence shown here is derived from an EMBL/GenBank/DDBJ whole genome shotgun (WGS) entry which is preliminary data.</text>
</comment>
<dbReference type="PANTHER" id="PTHR12558:SF33">
    <property type="entry name" value="BLL7664 PROTEIN"/>
    <property type="match status" value="1"/>
</dbReference>
<dbReference type="InterPro" id="IPR011990">
    <property type="entry name" value="TPR-like_helical_dom_sf"/>
</dbReference>
<evidence type="ECO:0000313" key="2">
    <source>
        <dbReference type="EMBL" id="PWF39432.1"/>
    </source>
</evidence>
<dbReference type="InterPro" id="IPR014266">
    <property type="entry name" value="PEP-CTERM_TPR_PrsT"/>
</dbReference>
<dbReference type="Pfam" id="PF14559">
    <property type="entry name" value="TPR_19"/>
    <property type="match status" value="5"/>
</dbReference>
<dbReference type="Gene3D" id="1.25.40.10">
    <property type="entry name" value="Tetratricopeptide repeat domain"/>
    <property type="match status" value="4"/>
</dbReference>
<keyword evidence="3" id="KW-1185">Reference proteome</keyword>
<accession>A0A2U2H9V3</accession>
<organism evidence="2 3">
    <name type="scientific">Massilia glaciei</name>
    <dbReference type="NCBI Taxonomy" id="1524097"/>
    <lineage>
        <taxon>Bacteria</taxon>
        <taxon>Pseudomonadati</taxon>
        <taxon>Pseudomonadota</taxon>
        <taxon>Betaproteobacteria</taxon>
        <taxon>Burkholderiales</taxon>
        <taxon>Oxalobacteraceae</taxon>
        <taxon>Telluria group</taxon>
        <taxon>Massilia</taxon>
    </lineage>
</organism>
<feature type="repeat" description="TPR" evidence="1">
    <location>
        <begin position="855"/>
        <end position="888"/>
    </location>
</feature>
<dbReference type="SUPFAM" id="SSF48452">
    <property type="entry name" value="TPR-like"/>
    <property type="match status" value="4"/>
</dbReference>